<dbReference type="Pfam" id="PF02887">
    <property type="entry name" value="PK_C"/>
    <property type="match status" value="1"/>
</dbReference>
<dbReference type="InterPro" id="IPR040442">
    <property type="entry name" value="Pyrv_kinase-like_dom_sf"/>
</dbReference>
<evidence type="ECO:0000313" key="19">
    <source>
        <dbReference type="Proteomes" id="UP000242432"/>
    </source>
</evidence>
<feature type="domain" description="Pyruvate kinase C-terminal" evidence="17">
    <location>
        <begin position="359"/>
        <end position="469"/>
    </location>
</feature>
<dbReference type="SUPFAM" id="SSF51621">
    <property type="entry name" value="Phosphoenolpyruvate/pyruvate domain"/>
    <property type="match status" value="1"/>
</dbReference>
<dbReference type="EC" id="2.7.1.40" evidence="5 14"/>
<dbReference type="GO" id="GO:0006950">
    <property type="term" value="P:response to stress"/>
    <property type="evidence" value="ECO:0007669"/>
    <property type="project" value="UniProtKB-ARBA"/>
</dbReference>
<dbReference type="Gene3D" id="3.20.20.60">
    <property type="entry name" value="Phosphoenolpyruvate-binding domains"/>
    <property type="match status" value="1"/>
</dbReference>
<evidence type="ECO:0000259" key="17">
    <source>
        <dbReference type="Pfam" id="PF02887"/>
    </source>
</evidence>
<dbReference type="FunFam" id="2.40.33.10:FF:000001">
    <property type="entry name" value="Pyruvate kinase"/>
    <property type="match status" value="1"/>
</dbReference>
<dbReference type="STRING" id="83771.SAMN02910357_00912"/>
<keyword evidence="7" id="KW-0479">Metal-binding</keyword>
<proteinExistence type="inferred from homology"/>
<dbReference type="PANTHER" id="PTHR11817">
    <property type="entry name" value="PYRUVATE KINASE"/>
    <property type="match status" value="1"/>
</dbReference>
<dbReference type="GO" id="GO:0016301">
    <property type="term" value="F:kinase activity"/>
    <property type="evidence" value="ECO:0007669"/>
    <property type="project" value="UniProtKB-KW"/>
</dbReference>
<dbReference type="NCBIfam" id="NF006664">
    <property type="entry name" value="PRK09206.1"/>
    <property type="match status" value="1"/>
</dbReference>
<dbReference type="Pfam" id="PF00224">
    <property type="entry name" value="PK"/>
    <property type="match status" value="1"/>
</dbReference>
<evidence type="ECO:0000256" key="15">
    <source>
        <dbReference type="RuleBase" id="RU000504"/>
    </source>
</evidence>
<dbReference type="SUPFAM" id="SSF50800">
    <property type="entry name" value="PK beta-barrel domain-like"/>
    <property type="match status" value="1"/>
</dbReference>
<comment type="similarity">
    <text evidence="4 15">Belongs to the pyruvate kinase family.</text>
</comment>
<keyword evidence="8" id="KW-0547">Nucleotide-binding</keyword>
<dbReference type="InterPro" id="IPR001697">
    <property type="entry name" value="Pyr_Knase"/>
</dbReference>
<evidence type="ECO:0000256" key="7">
    <source>
        <dbReference type="ARBA" id="ARBA00022723"/>
    </source>
</evidence>
<dbReference type="NCBIfam" id="NF004978">
    <property type="entry name" value="PRK06354.1"/>
    <property type="match status" value="1"/>
</dbReference>
<gene>
    <name evidence="18" type="ORF">SAMN02745213_01376</name>
</gene>
<evidence type="ECO:0000256" key="3">
    <source>
        <dbReference type="ARBA" id="ARBA00004997"/>
    </source>
</evidence>
<sequence>MKKTKMVCTIGPKSEKREVMETLLNSGMNVMRLNFSHGDFEEHGGRITNINAIMEETGKVFAVLLDTKGPEIRTCDLENGEDVELTTGDKITLTSDASFVGNKTKVGVTYPDLAKDLKVGSTVLLDDGLIGLTVTAINGNDVECEVQNNGLLGEHKGVNLPNTHISMPFLSEKDKGDLLFGIKRDVDFIAASFTRTKEDVLDIRNFLDANGGNEIKIICKIENQEGLDNFEDILATADGIMVARGDMGVEIPAQEVIFAQKHIIKRCNEVGKPVITATQMLDSMIKNPRPTRAEAGDVTNAILDGTDAVMLSGESAKGKYPREAVRTMNTICERTDSYCEEYADEVYRYVEASPTVTDSACLAAVEASESLNAPVIVVATEHGNSARAIRKFNPNAVILALTPNYKAARQLCLTRGVLPKIVDRINSTDEFFKLGKKLALELGLAKAGDKIIMVNGALVPSGITNTMSVQTI</sequence>
<dbReference type="RefSeq" id="WP_078928847.1">
    <property type="nucleotide sequence ID" value="NZ_FUXX01000021.1"/>
</dbReference>
<dbReference type="GO" id="GO:0005524">
    <property type="term" value="F:ATP binding"/>
    <property type="evidence" value="ECO:0007669"/>
    <property type="project" value="UniProtKB-KW"/>
</dbReference>
<dbReference type="PROSITE" id="PS00110">
    <property type="entry name" value="PYRUVATE_KINASE"/>
    <property type="match status" value="1"/>
</dbReference>
<evidence type="ECO:0000256" key="14">
    <source>
        <dbReference type="NCBIfam" id="TIGR01064"/>
    </source>
</evidence>
<reference evidence="19" key="1">
    <citation type="submission" date="2017-02" db="EMBL/GenBank/DDBJ databases">
        <authorList>
            <person name="Varghese N."/>
            <person name="Submissions S."/>
        </authorList>
    </citation>
    <scope>NUCLEOTIDE SEQUENCE [LARGE SCALE GENOMIC DNA]</scope>
    <source>
        <strain evidence="19">DSM 3072</strain>
    </source>
</reference>
<dbReference type="UniPathway" id="UPA00109">
    <property type="reaction ID" value="UER00188"/>
</dbReference>
<name>A0A1T4VFT4_9GAMM</name>
<evidence type="ECO:0000256" key="5">
    <source>
        <dbReference type="ARBA" id="ARBA00012142"/>
    </source>
</evidence>
<evidence type="ECO:0000256" key="12">
    <source>
        <dbReference type="ARBA" id="ARBA00023152"/>
    </source>
</evidence>
<dbReference type="EMBL" id="FUXX01000021">
    <property type="protein sequence ID" value="SKA63391.1"/>
    <property type="molecule type" value="Genomic_DNA"/>
</dbReference>
<dbReference type="InterPro" id="IPR011037">
    <property type="entry name" value="Pyrv_Knase-like_insert_dom_sf"/>
</dbReference>
<keyword evidence="12 15" id="KW-0324">Glycolysis</keyword>
<comment type="catalytic activity">
    <reaction evidence="15">
        <text>pyruvate + ATP = phosphoenolpyruvate + ADP + H(+)</text>
        <dbReference type="Rhea" id="RHEA:18157"/>
        <dbReference type="ChEBI" id="CHEBI:15361"/>
        <dbReference type="ChEBI" id="CHEBI:15378"/>
        <dbReference type="ChEBI" id="CHEBI:30616"/>
        <dbReference type="ChEBI" id="CHEBI:58702"/>
        <dbReference type="ChEBI" id="CHEBI:456216"/>
        <dbReference type="EC" id="2.7.1.40"/>
    </reaction>
</comment>
<comment type="cofactor">
    <cofactor evidence="2">
        <name>K(+)</name>
        <dbReference type="ChEBI" id="CHEBI:29103"/>
    </cofactor>
</comment>
<evidence type="ECO:0000256" key="9">
    <source>
        <dbReference type="ARBA" id="ARBA00022777"/>
    </source>
</evidence>
<feature type="domain" description="Pyruvate kinase barrel" evidence="16">
    <location>
        <begin position="1"/>
        <end position="325"/>
    </location>
</feature>
<comment type="cofactor">
    <cofactor evidence="1">
        <name>Mg(2+)</name>
        <dbReference type="ChEBI" id="CHEBI:18420"/>
    </cofactor>
</comment>
<protein>
    <recommendedName>
        <fullName evidence="5 14">Pyruvate kinase</fullName>
        <ecNumber evidence="5 14">2.7.1.40</ecNumber>
    </recommendedName>
</protein>
<dbReference type="GO" id="GO:0004743">
    <property type="term" value="F:pyruvate kinase activity"/>
    <property type="evidence" value="ECO:0007669"/>
    <property type="project" value="UniProtKB-UniRule"/>
</dbReference>
<evidence type="ECO:0000256" key="13">
    <source>
        <dbReference type="ARBA" id="ARBA00023317"/>
    </source>
</evidence>
<dbReference type="InterPro" id="IPR015813">
    <property type="entry name" value="Pyrv/PenolPyrv_kinase-like_dom"/>
</dbReference>
<keyword evidence="10" id="KW-0067">ATP-binding</keyword>
<dbReference type="InterPro" id="IPR036918">
    <property type="entry name" value="Pyrv_Knase_C_sf"/>
</dbReference>
<dbReference type="NCBIfam" id="NF004491">
    <property type="entry name" value="PRK05826.1"/>
    <property type="match status" value="1"/>
</dbReference>
<dbReference type="GO" id="GO:0000287">
    <property type="term" value="F:magnesium ion binding"/>
    <property type="evidence" value="ECO:0007669"/>
    <property type="project" value="UniProtKB-UniRule"/>
</dbReference>
<dbReference type="InterPro" id="IPR018209">
    <property type="entry name" value="Pyrv_Knase_AS"/>
</dbReference>
<evidence type="ECO:0000256" key="10">
    <source>
        <dbReference type="ARBA" id="ARBA00022840"/>
    </source>
</evidence>
<evidence type="ECO:0000256" key="6">
    <source>
        <dbReference type="ARBA" id="ARBA00022679"/>
    </source>
</evidence>
<accession>A0A1T4VFT4</accession>
<dbReference type="GO" id="GO:0030955">
    <property type="term" value="F:potassium ion binding"/>
    <property type="evidence" value="ECO:0007669"/>
    <property type="project" value="UniProtKB-UniRule"/>
</dbReference>
<organism evidence="18 19">
    <name type="scientific">Succinivibrio dextrinosolvens DSM 3072</name>
    <dbReference type="NCBI Taxonomy" id="1123324"/>
    <lineage>
        <taxon>Bacteria</taxon>
        <taxon>Pseudomonadati</taxon>
        <taxon>Pseudomonadota</taxon>
        <taxon>Gammaproteobacteria</taxon>
        <taxon>Aeromonadales</taxon>
        <taxon>Succinivibrionaceae</taxon>
        <taxon>Succinivibrio</taxon>
    </lineage>
</organism>
<keyword evidence="13 18" id="KW-0670">Pyruvate</keyword>
<keyword evidence="9 15" id="KW-0418">Kinase</keyword>
<evidence type="ECO:0000256" key="4">
    <source>
        <dbReference type="ARBA" id="ARBA00008663"/>
    </source>
</evidence>
<dbReference type="InterPro" id="IPR015793">
    <property type="entry name" value="Pyrv_Knase_brl"/>
</dbReference>
<dbReference type="AlphaFoldDB" id="A0A1T4VFT4"/>
<dbReference type="InterPro" id="IPR015795">
    <property type="entry name" value="Pyrv_Knase_C"/>
</dbReference>
<dbReference type="NCBIfam" id="TIGR01064">
    <property type="entry name" value="pyruv_kin"/>
    <property type="match status" value="1"/>
</dbReference>
<dbReference type="PRINTS" id="PR01050">
    <property type="entry name" value="PYRUVTKNASE"/>
</dbReference>
<evidence type="ECO:0000256" key="11">
    <source>
        <dbReference type="ARBA" id="ARBA00022842"/>
    </source>
</evidence>
<keyword evidence="6 15" id="KW-0808">Transferase</keyword>
<dbReference type="Gene3D" id="2.40.33.10">
    <property type="entry name" value="PK beta-barrel domain-like"/>
    <property type="match status" value="1"/>
</dbReference>
<evidence type="ECO:0000256" key="1">
    <source>
        <dbReference type="ARBA" id="ARBA00001946"/>
    </source>
</evidence>
<evidence type="ECO:0000256" key="2">
    <source>
        <dbReference type="ARBA" id="ARBA00001958"/>
    </source>
</evidence>
<keyword evidence="19" id="KW-1185">Reference proteome</keyword>
<dbReference type="InterPro" id="IPR015806">
    <property type="entry name" value="Pyrv_Knase_insert_dom_sf"/>
</dbReference>
<evidence type="ECO:0000259" key="16">
    <source>
        <dbReference type="Pfam" id="PF00224"/>
    </source>
</evidence>
<comment type="pathway">
    <text evidence="3 15">Carbohydrate degradation; glycolysis; pyruvate from D-glyceraldehyde 3-phosphate: step 5/5.</text>
</comment>
<dbReference type="FunFam" id="3.20.20.60:FF:000001">
    <property type="entry name" value="Pyruvate kinase"/>
    <property type="match status" value="1"/>
</dbReference>
<dbReference type="Proteomes" id="UP000242432">
    <property type="component" value="Unassembled WGS sequence"/>
</dbReference>
<evidence type="ECO:0000256" key="8">
    <source>
        <dbReference type="ARBA" id="ARBA00022741"/>
    </source>
</evidence>
<evidence type="ECO:0000313" key="18">
    <source>
        <dbReference type="EMBL" id="SKA63391.1"/>
    </source>
</evidence>
<dbReference type="Gene3D" id="3.40.1380.20">
    <property type="entry name" value="Pyruvate kinase, C-terminal domain"/>
    <property type="match status" value="1"/>
</dbReference>
<keyword evidence="11 15" id="KW-0460">Magnesium</keyword>
<dbReference type="SUPFAM" id="SSF52935">
    <property type="entry name" value="PK C-terminal domain-like"/>
    <property type="match status" value="1"/>
</dbReference>